<evidence type="ECO:0000313" key="4">
    <source>
        <dbReference type="Proteomes" id="UP000054359"/>
    </source>
</evidence>
<dbReference type="AlphaFoldDB" id="A0A087UT83"/>
<feature type="transmembrane region" description="Helical" evidence="1">
    <location>
        <begin position="38"/>
        <end position="60"/>
    </location>
</feature>
<keyword evidence="1" id="KW-0812">Transmembrane</keyword>
<sequence>ELIDRIEYHVQNAADYVDNAATDINRATRYQSKARKKIIIIIIILIVVLAILGLIIGLTVG</sequence>
<proteinExistence type="predicted"/>
<accession>A0A087UT83</accession>
<dbReference type="PROSITE" id="PS50192">
    <property type="entry name" value="T_SNARE"/>
    <property type="match status" value="1"/>
</dbReference>
<feature type="domain" description="T-SNARE coiled-coil homology" evidence="2">
    <location>
        <begin position="1"/>
        <end position="27"/>
    </location>
</feature>
<gene>
    <name evidence="3" type="ORF">X975_17882</name>
</gene>
<dbReference type="STRING" id="407821.A0A087UT83"/>
<dbReference type="OMA" id="ETHINQS"/>
<dbReference type="InterPro" id="IPR000727">
    <property type="entry name" value="T_SNARE_dom"/>
</dbReference>
<dbReference type="EMBL" id="KK121482">
    <property type="protein sequence ID" value="KFM80572.1"/>
    <property type="molecule type" value="Genomic_DNA"/>
</dbReference>
<protein>
    <submittedName>
        <fullName evidence="3">Syntaxin-2</fullName>
    </submittedName>
</protein>
<keyword evidence="1" id="KW-1133">Transmembrane helix</keyword>
<dbReference type="Pfam" id="PF05739">
    <property type="entry name" value="SNARE"/>
    <property type="match status" value="1"/>
</dbReference>
<dbReference type="OrthoDB" id="10255013at2759"/>
<evidence type="ECO:0000256" key="1">
    <source>
        <dbReference type="SAM" id="Phobius"/>
    </source>
</evidence>
<dbReference type="SUPFAM" id="SSF58038">
    <property type="entry name" value="SNARE fusion complex"/>
    <property type="match status" value="1"/>
</dbReference>
<dbReference type="Proteomes" id="UP000054359">
    <property type="component" value="Unassembled WGS sequence"/>
</dbReference>
<feature type="non-terminal residue" evidence="3">
    <location>
        <position position="61"/>
    </location>
</feature>
<evidence type="ECO:0000313" key="3">
    <source>
        <dbReference type="EMBL" id="KFM80572.1"/>
    </source>
</evidence>
<name>A0A087UT83_STEMI</name>
<reference evidence="3 4" key="1">
    <citation type="submission" date="2013-11" db="EMBL/GenBank/DDBJ databases">
        <title>Genome sequencing of Stegodyphus mimosarum.</title>
        <authorList>
            <person name="Bechsgaard J."/>
        </authorList>
    </citation>
    <scope>NUCLEOTIDE SEQUENCE [LARGE SCALE GENOMIC DNA]</scope>
</reference>
<keyword evidence="1" id="KW-0472">Membrane</keyword>
<evidence type="ECO:0000259" key="2">
    <source>
        <dbReference type="PROSITE" id="PS50192"/>
    </source>
</evidence>
<keyword evidence="4" id="KW-1185">Reference proteome</keyword>
<dbReference type="Gene3D" id="1.20.5.110">
    <property type="match status" value="1"/>
</dbReference>
<organism evidence="3 4">
    <name type="scientific">Stegodyphus mimosarum</name>
    <name type="common">African social velvet spider</name>
    <dbReference type="NCBI Taxonomy" id="407821"/>
    <lineage>
        <taxon>Eukaryota</taxon>
        <taxon>Metazoa</taxon>
        <taxon>Ecdysozoa</taxon>
        <taxon>Arthropoda</taxon>
        <taxon>Chelicerata</taxon>
        <taxon>Arachnida</taxon>
        <taxon>Araneae</taxon>
        <taxon>Araneomorphae</taxon>
        <taxon>Entelegynae</taxon>
        <taxon>Eresoidea</taxon>
        <taxon>Eresidae</taxon>
        <taxon>Stegodyphus</taxon>
    </lineage>
</organism>
<feature type="non-terminal residue" evidence="3">
    <location>
        <position position="1"/>
    </location>
</feature>